<dbReference type="GO" id="GO:0006571">
    <property type="term" value="P:tyrosine biosynthetic process"/>
    <property type="evidence" value="ECO:0007669"/>
    <property type="project" value="InterPro"/>
</dbReference>
<dbReference type="GO" id="GO:0004665">
    <property type="term" value="F:prephenate dehydrogenase (NADP+) activity"/>
    <property type="evidence" value="ECO:0007669"/>
    <property type="project" value="InterPro"/>
</dbReference>
<dbReference type="PANTHER" id="PTHR21363:SF0">
    <property type="entry name" value="PREPHENATE DEHYDROGENASE [NADP(+)]"/>
    <property type="match status" value="1"/>
</dbReference>
<sequence>MKVLVNGTGLIGGSVIRNMRKAHPQLNIIGSDVNKANLYYLLKKHLIDHAEPFMKAASQADVIILATPVNVIIKNLHQLTLIHLKPSVLVTDVGSSKQLILKNAQQLMKKGVHFLGGHPFSGSHLTGSENSRLNLFQQRAYFLVKGNATEKDVKLFEWLMNGSDAIFKMISAEHHDQLLSFMSHLPHVVAFSLIDTIAPQLRKMGIKPAIGAGGIRDTTRIAMGDPKVWASIFNSNSKLITDQINRFEQKLNDFKKIIEHHDVNKMEKDIDQDNHVRKSMGKDKSK</sequence>
<dbReference type="InterPro" id="IPR050812">
    <property type="entry name" value="Preph/Arog_dehydrog"/>
</dbReference>
<name>A0A4V1ALP5_9LACO</name>
<evidence type="ECO:0000256" key="3">
    <source>
        <dbReference type="ARBA" id="ARBA00029440"/>
    </source>
</evidence>
<accession>A0A4V1ALP5</accession>
<evidence type="ECO:0000313" key="6">
    <source>
        <dbReference type="EMBL" id="QBP18319.1"/>
    </source>
</evidence>
<organism evidence="6 7">
    <name type="scientific">Acetilactobacillus jinshanensis</name>
    <dbReference type="NCBI Taxonomy" id="1720083"/>
    <lineage>
        <taxon>Bacteria</taxon>
        <taxon>Bacillati</taxon>
        <taxon>Bacillota</taxon>
        <taxon>Bacilli</taxon>
        <taxon>Lactobacillales</taxon>
        <taxon>Lactobacillaceae</taxon>
        <taxon>Acetilactobacillus</taxon>
    </lineage>
</organism>
<dbReference type="PROSITE" id="PS51176">
    <property type="entry name" value="PDH_ADH"/>
    <property type="match status" value="1"/>
</dbReference>
<reference evidence="7" key="1">
    <citation type="submission" date="2018-12" db="EMBL/GenBank/DDBJ databases">
        <title>A new species of lactobacillus.</title>
        <authorList>
            <person name="Jian Y."/>
            <person name="Xin L."/>
            <person name="Hong Z.J."/>
            <person name="Ming L.Z."/>
            <person name="Hong X.Z."/>
        </authorList>
    </citation>
    <scope>NUCLEOTIDE SEQUENCE [LARGE SCALE GENOMIC DNA]</scope>
    <source>
        <strain evidence="7">HSLZ-75</strain>
    </source>
</reference>
<feature type="domain" description="Prephenate/arogenate dehydrogenase" evidence="5">
    <location>
        <begin position="1"/>
        <end position="286"/>
    </location>
</feature>
<dbReference type="InterPro" id="IPR046825">
    <property type="entry name" value="PDH_C"/>
</dbReference>
<gene>
    <name evidence="6" type="ORF">ELX58_04025</name>
</gene>
<dbReference type="GO" id="GO:0008977">
    <property type="term" value="F:prephenate dehydrogenase (NAD+) activity"/>
    <property type="evidence" value="ECO:0007669"/>
    <property type="project" value="InterPro"/>
</dbReference>
<dbReference type="EMBL" id="CP034726">
    <property type="protein sequence ID" value="QBP18319.1"/>
    <property type="molecule type" value="Genomic_DNA"/>
</dbReference>
<evidence type="ECO:0000256" key="4">
    <source>
        <dbReference type="SAM" id="MobiDB-lite"/>
    </source>
</evidence>
<dbReference type="KEGG" id="lji:ELX58_04025"/>
<dbReference type="InterPro" id="IPR003099">
    <property type="entry name" value="Prephen_DH"/>
</dbReference>
<comment type="similarity">
    <text evidence="1">Belongs to the prephenate/arogenate dehydrogenase family.</text>
</comment>
<dbReference type="InterPro" id="IPR036291">
    <property type="entry name" value="NAD(P)-bd_dom_sf"/>
</dbReference>
<dbReference type="FunFam" id="3.40.50.720:FF:000208">
    <property type="entry name" value="Prephenate dehydrogenase"/>
    <property type="match status" value="1"/>
</dbReference>
<dbReference type="GO" id="GO:0070403">
    <property type="term" value="F:NAD+ binding"/>
    <property type="evidence" value="ECO:0007669"/>
    <property type="project" value="InterPro"/>
</dbReference>
<dbReference type="Gene3D" id="1.10.3660.10">
    <property type="entry name" value="6-phosphogluconate dehydrogenase C-terminal like domain"/>
    <property type="match status" value="1"/>
</dbReference>
<evidence type="ECO:0000256" key="2">
    <source>
        <dbReference type="ARBA" id="ARBA00023002"/>
    </source>
</evidence>
<proteinExistence type="inferred from homology"/>
<dbReference type="SUPFAM" id="SSF51735">
    <property type="entry name" value="NAD(P)-binding Rossmann-fold domains"/>
    <property type="match status" value="1"/>
</dbReference>
<keyword evidence="2" id="KW-0560">Oxidoreductase</keyword>
<dbReference type="AlphaFoldDB" id="A0A4V1ALP5"/>
<feature type="region of interest" description="Disordered" evidence="4">
    <location>
        <begin position="266"/>
        <end position="286"/>
    </location>
</feature>
<dbReference type="InterPro" id="IPR008927">
    <property type="entry name" value="6-PGluconate_DH-like_C_sf"/>
</dbReference>
<dbReference type="PANTHER" id="PTHR21363">
    <property type="entry name" value="PREPHENATE DEHYDROGENASE"/>
    <property type="match status" value="1"/>
</dbReference>
<protein>
    <submittedName>
        <fullName evidence="6">Prephenate dehydrogenase/arogenate dehydrogenase family protein</fullName>
    </submittedName>
</protein>
<evidence type="ECO:0000256" key="1">
    <source>
        <dbReference type="ARBA" id="ARBA00007964"/>
    </source>
</evidence>
<dbReference type="RefSeq" id="WP_133441878.1">
    <property type="nucleotide sequence ID" value="NZ_CP034726.1"/>
</dbReference>
<dbReference type="SUPFAM" id="SSF48179">
    <property type="entry name" value="6-phosphogluconate dehydrogenase C-terminal domain-like"/>
    <property type="match status" value="1"/>
</dbReference>
<dbReference type="Gene3D" id="3.40.50.720">
    <property type="entry name" value="NAD(P)-binding Rossmann-like Domain"/>
    <property type="match status" value="1"/>
</dbReference>
<dbReference type="InterPro" id="IPR046826">
    <property type="entry name" value="PDH_N"/>
</dbReference>
<dbReference type="Pfam" id="PF02153">
    <property type="entry name" value="PDH_N"/>
    <property type="match status" value="1"/>
</dbReference>
<dbReference type="Proteomes" id="UP000294321">
    <property type="component" value="Chromosome"/>
</dbReference>
<dbReference type="Pfam" id="PF20463">
    <property type="entry name" value="PDH_C"/>
    <property type="match status" value="1"/>
</dbReference>
<evidence type="ECO:0000313" key="7">
    <source>
        <dbReference type="Proteomes" id="UP000294321"/>
    </source>
</evidence>
<evidence type="ECO:0000259" key="5">
    <source>
        <dbReference type="PROSITE" id="PS51176"/>
    </source>
</evidence>
<dbReference type="OrthoDB" id="9802008at2"/>
<keyword evidence="7" id="KW-1185">Reference proteome</keyword>
<comment type="pathway">
    <text evidence="3">Amino-acid biosynthesis.</text>
</comment>